<reference evidence="1 2" key="1">
    <citation type="submission" date="2019-03" db="EMBL/GenBank/DDBJ databases">
        <title>Genomic Encyclopedia of Type Strains, Phase IV (KMG-IV): sequencing the most valuable type-strain genomes for metagenomic binning, comparative biology and taxonomic classification.</title>
        <authorList>
            <person name="Goeker M."/>
        </authorList>
    </citation>
    <scope>NUCLEOTIDE SEQUENCE [LARGE SCALE GENOMIC DNA]</scope>
    <source>
        <strain evidence="1 2">LX-B</strain>
    </source>
</reference>
<dbReference type="EMBL" id="SLUN01000003">
    <property type="protein sequence ID" value="TCL75173.1"/>
    <property type="molecule type" value="Genomic_DNA"/>
</dbReference>
<proteinExistence type="predicted"/>
<dbReference type="RefSeq" id="WP_132012853.1">
    <property type="nucleotide sequence ID" value="NZ_SLUN01000003.1"/>
</dbReference>
<dbReference type="AlphaFoldDB" id="A0A4R1S711"/>
<gene>
    <name evidence="1" type="ORF">EDC14_1003104</name>
</gene>
<evidence type="ECO:0008006" key="3">
    <source>
        <dbReference type="Google" id="ProtNLM"/>
    </source>
</evidence>
<dbReference type="Proteomes" id="UP000295008">
    <property type="component" value="Unassembled WGS sequence"/>
</dbReference>
<evidence type="ECO:0000313" key="1">
    <source>
        <dbReference type="EMBL" id="TCL75173.1"/>
    </source>
</evidence>
<keyword evidence="2" id="KW-1185">Reference proteome</keyword>
<accession>A0A4R1S711</accession>
<protein>
    <recommendedName>
        <fullName evidence="3">Tetratricopeptide repeat protein</fullName>
    </recommendedName>
</protein>
<dbReference type="OrthoDB" id="1905743at2"/>
<comment type="caution">
    <text evidence="1">The sequence shown here is derived from an EMBL/GenBank/DDBJ whole genome shotgun (WGS) entry which is preliminary data.</text>
</comment>
<evidence type="ECO:0000313" key="2">
    <source>
        <dbReference type="Proteomes" id="UP000295008"/>
    </source>
</evidence>
<name>A0A4R1S711_HYDET</name>
<sequence>MPLRDDYLTRMVEKLAGITARIRSSIAERQFLAGHRQAGDAFQQLLGLNAETVALLSHRDMMKIFGGGGKRDRGRCIVLAELLKLKGDLQRAQGETAQSVSFYRKSLDVFLEILLEDGEMRVEPYPRKVADLVELLGEYELPDSSKAALFRYYETTGEYGKAEDVLFDRLEAGAGMRDVVDEGIAFYRRLLEKAESELRSGNLPPAEIREGLSRLENYSK</sequence>
<dbReference type="InterPro" id="IPR045507">
    <property type="entry name" value="DUF6483"/>
</dbReference>
<organism evidence="1 2">
    <name type="scientific">Hydrogenispora ethanolica</name>
    <dbReference type="NCBI Taxonomy" id="1082276"/>
    <lineage>
        <taxon>Bacteria</taxon>
        <taxon>Bacillati</taxon>
        <taxon>Bacillota</taxon>
        <taxon>Hydrogenispora</taxon>
    </lineage>
</organism>
<dbReference type="Pfam" id="PF20092">
    <property type="entry name" value="DUF6483"/>
    <property type="match status" value="1"/>
</dbReference>